<name>K6VK78_9MICO</name>
<dbReference type="AlphaFoldDB" id="K6VK78"/>
<accession>K6VK78</accession>
<gene>
    <name evidence="1" type="ORF">AUCHE_05_00280</name>
</gene>
<keyword evidence="2" id="KW-1185">Reference proteome</keyword>
<reference evidence="1 2" key="1">
    <citation type="submission" date="2012-08" db="EMBL/GenBank/DDBJ databases">
        <title>Whole genome shotgun sequence of Austwickia chelonae NBRC 105200.</title>
        <authorList>
            <person name="Yoshida I."/>
            <person name="Hosoyama A."/>
            <person name="Tsuchikane K."/>
            <person name="Katsumata H."/>
            <person name="Ando Y."/>
            <person name="Ohji S."/>
            <person name="Hamada M."/>
            <person name="Tamura T."/>
            <person name="Yamazoe A."/>
            <person name="Yamazaki S."/>
            <person name="Fujita N."/>
        </authorList>
    </citation>
    <scope>NUCLEOTIDE SEQUENCE [LARGE SCALE GENOMIC DNA]</scope>
    <source>
        <strain evidence="1 2">NBRC 105200</strain>
    </source>
</reference>
<dbReference type="AntiFam" id="ANF00142">
    <property type="entry name" value="Shadow ORF (opposite yadG)"/>
</dbReference>
<comment type="caution">
    <text evidence="1">The sequence shown here is derived from an EMBL/GenBank/DDBJ whole genome shotgun (WGS) entry which is preliminary data.</text>
</comment>
<proteinExistence type="predicted"/>
<evidence type="ECO:0000313" key="1">
    <source>
        <dbReference type="EMBL" id="GAB77124.1"/>
    </source>
</evidence>
<dbReference type="AntiFam" id="ANF00095">
    <property type="entry name" value="Shadow ORF (opposite ABC transporters)"/>
</dbReference>
<organism evidence="1 2">
    <name type="scientific">Austwickia chelonae NBRC 105200</name>
    <dbReference type="NCBI Taxonomy" id="1184607"/>
    <lineage>
        <taxon>Bacteria</taxon>
        <taxon>Bacillati</taxon>
        <taxon>Actinomycetota</taxon>
        <taxon>Actinomycetes</taxon>
        <taxon>Micrococcales</taxon>
        <taxon>Dermatophilaceae</taxon>
        <taxon>Austwickia</taxon>
    </lineage>
</organism>
<dbReference type="Proteomes" id="UP000008495">
    <property type="component" value="Unassembled WGS sequence"/>
</dbReference>
<protein>
    <submittedName>
        <fullName evidence="1">Uncharacterized protein</fullName>
    </submittedName>
</protein>
<sequence length="143" mass="15914">MNNLVTSIADAHTVRCDDDDGATARYLVQEMQDPVLILAVQGRCRFVSQYNRRSAQKKSGHRHSLLLATAQDMDAVFLATGQTHLVQNLSKCFTPTSSRVAPGSPRAQSDLKILCNRTVLNERVILKQVTKVIATEPTYKTWT</sequence>
<dbReference type="EMBL" id="BAGZ01000005">
    <property type="protein sequence ID" value="GAB77124.1"/>
    <property type="molecule type" value="Genomic_DNA"/>
</dbReference>
<evidence type="ECO:0000313" key="2">
    <source>
        <dbReference type="Proteomes" id="UP000008495"/>
    </source>
</evidence>